<proteinExistence type="predicted"/>
<gene>
    <name evidence="1" type="ORF">UFOVP698_16</name>
</gene>
<dbReference type="EMBL" id="LR796678">
    <property type="protein sequence ID" value="CAB4158517.1"/>
    <property type="molecule type" value="Genomic_DNA"/>
</dbReference>
<evidence type="ECO:0000313" key="1">
    <source>
        <dbReference type="EMBL" id="CAB4158517.1"/>
    </source>
</evidence>
<name>A0A6J5NI92_9CAUD</name>
<accession>A0A6J5NI92</accession>
<sequence>MTQPPIPNPAELNLPGGTYTATQTFVQVDKAGQWFATSMSDYGIISKKFAIHLWYRPKLDAPWQLISSYDDAHGNITVIGNDLYFVVNRMNKTAFMNKISRWQGVRS</sequence>
<protein>
    <submittedName>
        <fullName evidence="1">Uncharacterized protein</fullName>
    </submittedName>
</protein>
<organism evidence="1">
    <name type="scientific">uncultured Caudovirales phage</name>
    <dbReference type="NCBI Taxonomy" id="2100421"/>
    <lineage>
        <taxon>Viruses</taxon>
        <taxon>Duplodnaviria</taxon>
        <taxon>Heunggongvirae</taxon>
        <taxon>Uroviricota</taxon>
        <taxon>Caudoviricetes</taxon>
        <taxon>Peduoviridae</taxon>
        <taxon>Maltschvirus</taxon>
        <taxon>Maltschvirus maltsch</taxon>
    </lineage>
</organism>
<reference evidence="1" key="1">
    <citation type="submission" date="2020-04" db="EMBL/GenBank/DDBJ databases">
        <authorList>
            <person name="Chiriac C."/>
            <person name="Salcher M."/>
            <person name="Ghai R."/>
            <person name="Kavagutti S V."/>
        </authorList>
    </citation>
    <scope>NUCLEOTIDE SEQUENCE</scope>
</reference>